<evidence type="ECO:0000313" key="1">
    <source>
        <dbReference type="EMBL" id="MFC4333851.1"/>
    </source>
</evidence>
<keyword evidence="2" id="KW-1185">Reference proteome</keyword>
<dbReference type="EMBL" id="JBHSDK010000002">
    <property type="protein sequence ID" value="MFC4333851.1"/>
    <property type="molecule type" value="Genomic_DNA"/>
</dbReference>
<dbReference type="RefSeq" id="WP_380617590.1">
    <property type="nucleotide sequence ID" value="NZ_JBHSDK010000002.1"/>
</dbReference>
<reference evidence="2" key="1">
    <citation type="journal article" date="2019" name="Int. J. Syst. Evol. Microbiol.">
        <title>The Global Catalogue of Microorganisms (GCM) 10K type strain sequencing project: providing services to taxonomists for standard genome sequencing and annotation.</title>
        <authorList>
            <consortium name="The Broad Institute Genomics Platform"/>
            <consortium name="The Broad Institute Genome Sequencing Center for Infectious Disease"/>
            <person name="Wu L."/>
            <person name="Ma J."/>
        </authorList>
    </citation>
    <scope>NUCLEOTIDE SEQUENCE [LARGE SCALE GENOMIC DNA]</scope>
    <source>
        <strain evidence="2">IBRC-M 10908</strain>
    </source>
</reference>
<proteinExistence type="predicted"/>
<protein>
    <submittedName>
        <fullName evidence="1">Uncharacterized protein</fullName>
    </submittedName>
</protein>
<comment type="caution">
    <text evidence="1">The sequence shown here is derived from an EMBL/GenBank/DDBJ whole genome shotgun (WGS) entry which is preliminary data.</text>
</comment>
<organism evidence="1 2">
    <name type="scientific">Salininema proteolyticum</name>
    <dbReference type="NCBI Taxonomy" id="1607685"/>
    <lineage>
        <taxon>Bacteria</taxon>
        <taxon>Bacillati</taxon>
        <taxon>Actinomycetota</taxon>
        <taxon>Actinomycetes</taxon>
        <taxon>Glycomycetales</taxon>
        <taxon>Glycomycetaceae</taxon>
        <taxon>Salininema</taxon>
    </lineage>
</organism>
<gene>
    <name evidence="1" type="ORF">ACFPET_01410</name>
</gene>
<name>A0ABV8TU02_9ACTN</name>
<sequence length="62" mass="6985">MALPQPGGRWLVRRDAGMDAVEPCEVECEDEAAGIEAARRLMVETKVLREWEYLGAWPPIES</sequence>
<accession>A0ABV8TU02</accession>
<dbReference type="Proteomes" id="UP001595823">
    <property type="component" value="Unassembled WGS sequence"/>
</dbReference>
<evidence type="ECO:0000313" key="2">
    <source>
        <dbReference type="Proteomes" id="UP001595823"/>
    </source>
</evidence>